<accession>A0A1G6UHN5</accession>
<proteinExistence type="predicted"/>
<dbReference type="EMBL" id="FNAB01000004">
    <property type="protein sequence ID" value="SDD40781.1"/>
    <property type="molecule type" value="Genomic_DNA"/>
</dbReference>
<dbReference type="Proteomes" id="UP000199417">
    <property type="component" value="Unassembled WGS sequence"/>
</dbReference>
<feature type="signal peptide" evidence="1">
    <location>
        <begin position="1"/>
        <end position="33"/>
    </location>
</feature>
<evidence type="ECO:0000313" key="3">
    <source>
        <dbReference type="Proteomes" id="UP000199417"/>
    </source>
</evidence>
<evidence type="ECO:0000256" key="1">
    <source>
        <dbReference type="SAM" id="SignalP"/>
    </source>
</evidence>
<organism evidence="2 3">
    <name type="scientific">Rhodococcus tukisamuensis</name>
    <dbReference type="NCBI Taxonomy" id="168276"/>
    <lineage>
        <taxon>Bacteria</taxon>
        <taxon>Bacillati</taxon>
        <taxon>Actinomycetota</taxon>
        <taxon>Actinomycetes</taxon>
        <taxon>Mycobacteriales</taxon>
        <taxon>Nocardiaceae</taxon>
        <taxon>Rhodococcus</taxon>
    </lineage>
</organism>
<name>A0A1G6UHN5_9NOCA</name>
<dbReference type="AlphaFoldDB" id="A0A1G6UHN5"/>
<evidence type="ECO:0008006" key="4">
    <source>
        <dbReference type="Google" id="ProtNLM"/>
    </source>
</evidence>
<keyword evidence="1" id="KW-0732">Signal</keyword>
<feature type="chain" id="PRO_5011746673" description="Secreted protein" evidence="1">
    <location>
        <begin position="34"/>
        <end position="174"/>
    </location>
</feature>
<protein>
    <recommendedName>
        <fullName evidence="4">Secreted protein</fullName>
    </recommendedName>
</protein>
<sequence length="174" mass="18139">MRRVSTPRSVAAGAVACLAVLALPLGSPAPATADPPSLTTTEFQVPVRYVAGCLSTVFTCWYLPPLTTVTPSATTDTPGRVTFTAKPPTPAYYSCLDVTVHWLNLTTGAAGTTALRRVPPDNSRRVPQDEWCRYVPSTAVTGSGTIAATADVGAVALWAYQILVTPGVGIIPVP</sequence>
<gene>
    <name evidence="2" type="ORF">SAMN05444580_104194</name>
</gene>
<evidence type="ECO:0000313" key="2">
    <source>
        <dbReference type="EMBL" id="SDD40781.1"/>
    </source>
</evidence>
<reference evidence="2 3" key="1">
    <citation type="submission" date="2016-10" db="EMBL/GenBank/DDBJ databases">
        <authorList>
            <person name="de Groot N.N."/>
        </authorList>
    </citation>
    <scope>NUCLEOTIDE SEQUENCE [LARGE SCALE GENOMIC DNA]</scope>
    <source>
        <strain evidence="2 3">JCM 11308</strain>
    </source>
</reference>
<keyword evidence="3" id="KW-1185">Reference proteome</keyword>
<dbReference type="STRING" id="168276.SAMN05444580_104194"/>